<feature type="binding site" evidence="6">
    <location>
        <position position="217"/>
    </location>
    <ligand>
        <name>FMN</name>
        <dbReference type="ChEBI" id="CHEBI:58210"/>
    </ligand>
</feature>
<keyword evidence="1 6" id="KW-0285">Flavoprotein</keyword>
<dbReference type="InterPro" id="IPR036661">
    <property type="entry name" value="Luciferase-like_sf"/>
</dbReference>
<dbReference type="AlphaFoldDB" id="A0A2T0R1C0"/>
<dbReference type="PANTHER" id="PTHR30011:SF16">
    <property type="entry name" value="C2H2 FINGER DOMAIN TRANSCRIPTION FACTOR (EUROFUNG)-RELATED"/>
    <property type="match status" value="1"/>
</dbReference>
<dbReference type="EMBL" id="PVZF01000009">
    <property type="protein sequence ID" value="PRY13066.1"/>
    <property type="molecule type" value="Genomic_DNA"/>
</dbReference>
<dbReference type="Pfam" id="PF00296">
    <property type="entry name" value="Bac_luciferase"/>
    <property type="match status" value="1"/>
</dbReference>
<feature type="binding site" evidence="6">
    <location>
        <position position="55"/>
    </location>
    <ligand>
        <name>FMN</name>
        <dbReference type="ChEBI" id="CHEBI:58210"/>
    </ligand>
</feature>
<dbReference type="InterPro" id="IPR051260">
    <property type="entry name" value="Diverse_substr_monoxygenases"/>
</dbReference>
<gene>
    <name evidence="8" type="ORF">CLV37_109258</name>
</gene>
<feature type="binding site" evidence="6">
    <location>
        <position position="146"/>
    </location>
    <ligand>
        <name>FMN</name>
        <dbReference type="ChEBI" id="CHEBI:58210"/>
    </ligand>
</feature>
<evidence type="ECO:0000256" key="3">
    <source>
        <dbReference type="ARBA" id="ARBA00023002"/>
    </source>
</evidence>
<evidence type="ECO:0000313" key="8">
    <source>
        <dbReference type="EMBL" id="PRY13066.1"/>
    </source>
</evidence>
<evidence type="ECO:0000313" key="9">
    <source>
        <dbReference type="Proteomes" id="UP000238083"/>
    </source>
</evidence>
<evidence type="ECO:0000256" key="6">
    <source>
        <dbReference type="PIRSR" id="PIRSR000337-1"/>
    </source>
</evidence>
<evidence type="ECO:0000256" key="5">
    <source>
        <dbReference type="ARBA" id="ARBA00033748"/>
    </source>
</evidence>
<organism evidence="8 9">
    <name type="scientific">Kineococcus rhizosphaerae</name>
    <dbReference type="NCBI Taxonomy" id="559628"/>
    <lineage>
        <taxon>Bacteria</taxon>
        <taxon>Bacillati</taxon>
        <taxon>Actinomycetota</taxon>
        <taxon>Actinomycetes</taxon>
        <taxon>Kineosporiales</taxon>
        <taxon>Kineosporiaceae</taxon>
        <taxon>Kineococcus</taxon>
    </lineage>
</organism>
<dbReference type="InterPro" id="IPR011251">
    <property type="entry name" value="Luciferase-like_dom"/>
</dbReference>
<accession>A0A2T0R1C0</accession>
<keyword evidence="2 6" id="KW-0288">FMN</keyword>
<evidence type="ECO:0000259" key="7">
    <source>
        <dbReference type="Pfam" id="PF00296"/>
    </source>
</evidence>
<feature type="domain" description="Luciferase-like" evidence="7">
    <location>
        <begin position="26"/>
        <end position="373"/>
    </location>
</feature>
<feature type="binding site" evidence="6">
    <location>
        <position position="92"/>
    </location>
    <ligand>
        <name>FMN</name>
        <dbReference type="ChEBI" id="CHEBI:58210"/>
    </ligand>
</feature>
<name>A0A2T0R1C0_9ACTN</name>
<reference evidence="8 9" key="1">
    <citation type="submission" date="2018-03" db="EMBL/GenBank/DDBJ databases">
        <title>Genomic Encyclopedia of Archaeal and Bacterial Type Strains, Phase II (KMG-II): from individual species to whole genera.</title>
        <authorList>
            <person name="Goeker M."/>
        </authorList>
    </citation>
    <scope>NUCLEOTIDE SEQUENCE [LARGE SCALE GENOMIC DNA]</scope>
    <source>
        <strain evidence="8 9">DSM 19711</strain>
    </source>
</reference>
<dbReference type="GO" id="GO:0016705">
    <property type="term" value="F:oxidoreductase activity, acting on paired donors, with incorporation or reduction of molecular oxygen"/>
    <property type="evidence" value="ECO:0007669"/>
    <property type="project" value="InterPro"/>
</dbReference>
<dbReference type="NCBIfam" id="TIGR03860">
    <property type="entry name" value="FMN_nitrolo"/>
    <property type="match status" value="1"/>
</dbReference>
<evidence type="ECO:0000256" key="1">
    <source>
        <dbReference type="ARBA" id="ARBA00022630"/>
    </source>
</evidence>
<dbReference type="Proteomes" id="UP000238083">
    <property type="component" value="Unassembled WGS sequence"/>
</dbReference>
<comment type="caution">
    <text evidence="8">The sequence shown here is derived from an EMBL/GenBank/DDBJ whole genome shotgun (WGS) entry which is preliminary data.</text>
</comment>
<sequence length="426" mass="45702">MSRQLKLALFNQPVGRHPGGWRLPGAQGRADDVDWVVRTAQLAERARFDLFFCEDALAAPRPGHDGPVRAVEPLTLLAAVARETTRIGLVATASTTFSEPYNLARQFASLDRISHGRAGWNAVTSQLADAAANFGLAEFPDHATRYRRAAEFVDVVLRLWGSFPAGYHVGDAASGVYTDLSANRPIDHVGEFFAVRGPLDVPASEQGRPVLAQSGSSEAGIDLAGRFADVVYTVAQDPAEGRGFRQRVHAATRAHGRDPARVLVFPGVLPVVAATRAAARDVWAQLQELQDTAAGLRQLSWRSGVDLTGADPGQPVRDLPPSSLGRSRVALLFGPAARAGWTLGELARHAAATNGHRLLVGSADEVADDLQHWFEQEAADGFTVIPTHMPAGFEAFADLVVPRLQDRGLFRREYAAGTLRGNLGLG</sequence>
<protein>
    <submittedName>
        <fullName evidence="8">FMN-dependent oxidoreductase (Nitrilotriacetate monooxygenase family)</fullName>
    </submittedName>
</protein>
<feature type="binding site" evidence="6">
    <location>
        <position position="216"/>
    </location>
    <ligand>
        <name>FMN</name>
        <dbReference type="ChEBI" id="CHEBI:58210"/>
    </ligand>
</feature>
<dbReference type="GO" id="GO:0004497">
    <property type="term" value="F:monooxygenase activity"/>
    <property type="evidence" value="ECO:0007669"/>
    <property type="project" value="UniProtKB-KW"/>
</dbReference>
<keyword evidence="3" id="KW-0560">Oxidoreductase</keyword>
<dbReference type="InterPro" id="IPR016215">
    <property type="entry name" value="NTA_MOA"/>
</dbReference>
<dbReference type="Gene3D" id="3.20.20.30">
    <property type="entry name" value="Luciferase-like domain"/>
    <property type="match status" value="1"/>
</dbReference>
<dbReference type="PIRSF" id="PIRSF000337">
    <property type="entry name" value="NTA_MOA"/>
    <property type="match status" value="1"/>
</dbReference>
<dbReference type="PANTHER" id="PTHR30011">
    <property type="entry name" value="ALKANESULFONATE MONOOXYGENASE-RELATED"/>
    <property type="match status" value="1"/>
</dbReference>
<comment type="similarity">
    <text evidence="5">Belongs to the NtaA/SnaA/DszA monooxygenase family.</text>
</comment>
<dbReference type="CDD" id="cd01095">
    <property type="entry name" value="Nitrilotriacetate_monoxgenase"/>
    <property type="match status" value="1"/>
</dbReference>
<evidence type="ECO:0000256" key="4">
    <source>
        <dbReference type="ARBA" id="ARBA00023033"/>
    </source>
</evidence>
<proteinExistence type="inferred from homology"/>
<dbReference type="SUPFAM" id="SSF51679">
    <property type="entry name" value="Bacterial luciferase-like"/>
    <property type="match status" value="1"/>
</dbReference>
<evidence type="ECO:0000256" key="2">
    <source>
        <dbReference type="ARBA" id="ARBA00022643"/>
    </source>
</evidence>
<feature type="binding site" evidence="6">
    <location>
        <position position="142"/>
    </location>
    <ligand>
        <name>FMN</name>
        <dbReference type="ChEBI" id="CHEBI:58210"/>
    </ligand>
</feature>
<dbReference type="RefSeq" id="WP_211298757.1">
    <property type="nucleotide sequence ID" value="NZ_PVZF01000009.1"/>
</dbReference>
<keyword evidence="4 8" id="KW-0503">Monooxygenase</keyword>
<keyword evidence="9" id="KW-1185">Reference proteome</keyword>